<dbReference type="GO" id="GO:0005737">
    <property type="term" value="C:cytoplasm"/>
    <property type="evidence" value="ECO:0007669"/>
    <property type="project" value="InterPro"/>
</dbReference>
<keyword evidence="4" id="KW-0464">Manganese</keyword>
<evidence type="ECO:0000256" key="2">
    <source>
        <dbReference type="ARBA" id="ARBA00022723"/>
    </source>
</evidence>
<gene>
    <name evidence="6" type="ordered locus">UWK_01588</name>
</gene>
<dbReference type="PANTHER" id="PTHR12112:SF39">
    <property type="entry name" value="EG:152A3.5 PROTEIN (FBGN0003116_PN PROTEIN)"/>
    <property type="match status" value="1"/>
</dbReference>
<dbReference type="STRING" id="1167006.UWK_01588"/>
<name>M1PNZ5_DESSD</name>
<dbReference type="SUPFAM" id="SSF64182">
    <property type="entry name" value="DHH phosphoesterases"/>
    <property type="match status" value="1"/>
</dbReference>
<dbReference type="SMART" id="SM01131">
    <property type="entry name" value="DHHA2"/>
    <property type="match status" value="1"/>
</dbReference>
<evidence type="ECO:0000256" key="3">
    <source>
        <dbReference type="ARBA" id="ARBA00022801"/>
    </source>
</evidence>
<accession>M1PNZ5</accession>
<keyword evidence="2" id="KW-0479">Metal-binding</keyword>
<feature type="domain" description="DHHA2" evidence="5">
    <location>
        <begin position="189"/>
        <end position="335"/>
    </location>
</feature>
<dbReference type="InterPro" id="IPR038222">
    <property type="entry name" value="DHHA2_dom_sf"/>
</dbReference>
<dbReference type="SMR" id="M1PNZ5"/>
<comment type="cofactor">
    <cofactor evidence="1">
        <name>Mn(2+)</name>
        <dbReference type="ChEBI" id="CHEBI:29035"/>
    </cofactor>
</comment>
<protein>
    <submittedName>
        <fullName evidence="6">Inorganic pyrophosphatase/exopolyphosphatase</fullName>
    </submittedName>
</protein>
<dbReference type="Proteomes" id="UP000011721">
    <property type="component" value="Chromosome"/>
</dbReference>
<evidence type="ECO:0000256" key="1">
    <source>
        <dbReference type="ARBA" id="ARBA00001936"/>
    </source>
</evidence>
<keyword evidence="7" id="KW-1185">Reference proteome</keyword>
<dbReference type="InterPro" id="IPR004097">
    <property type="entry name" value="DHHA2"/>
</dbReference>
<sequence>MGNEAADLDSMVSSIAFGYLLSLQDAARVVLPVMPIYRADFVLRPEAVYLFEKAGIELDDIVFFDEVDFDILMEEGAGLVLVDHNKLGPEFAHYSSSVVGVVDHHKDEGLYGDAEPRIIQTTGSTTSLVAMEFEKKGVAFSEALAVLLGGTVLLDTVNLSRKVGRVTDLDVTVANILLPLCPLSRDELFANIQQAKFDIRGFSTVDLLRKDYKEFHFTTVRCGIASVVLPVSRWKQMDGDLFSAFVNFAADRKLDVLLSMNAFRDPGFGRDLVVYCSTEKAYDALLSYLHRISLKLSPCEDVGKRVNTKGVIGCFHQGNLDISRKKLQPLLAQLYSQNVSPGS</sequence>
<dbReference type="Gene3D" id="3.90.1640.10">
    <property type="entry name" value="inorganic pyrophosphatase (n-terminal core)"/>
    <property type="match status" value="1"/>
</dbReference>
<dbReference type="Gene3D" id="3.10.310.20">
    <property type="entry name" value="DHHA2 domain"/>
    <property type="match status" value="1"/>
</dbReference>
<dbReference type="GO" id="GO:0046872">
    <property type="term" value="F:metal ion binding"/>
    <property type="evidence" value="ECO:0007669"/>
    <property type="project" value="UniProtKB-KW"/>
</dbReference>
<dbReference type="Pfam" id="PF01368">
    <property type="entry name" value="DHH"/>
    <property type="match status" value="1"/>
</dbReference>
<proteinExistence type="predicted"/>
<dbReference type="InterPro" id="IPR001667">
    <property type="entry name" value="DDH_dom"/>
</dbReference>
<dbReference type="PANTHER" id="PTHR12112">
    <property type="entry name" value="BNIP - RELATED"/>
    <property type="match status" value="1"/>
</dbReference>
<evidence type="ECO:0000313" key="7">
    <source>
        <dbReference type="Proteomes" id="UP000011721"/>
    </source>
</evidence>
<dbReference type="AlphaFoldDB" id="M1PNZ5"/>
<dbReference type="eggNOG" id="COG1227">
    <property type="taxonomic scope" value="Bacteria"/>
</dbReference>
<dbReference type="InterPro" id="IPR038763">
    <property type="entry name" value="DHH_sf"/>
</dbReference>
<organism evidence="6 7">
    <name type="scientific">Desulfocapsa sulfexigens (strain DSM 10523 / SB164P1)</name>
    <dbReference type="NCBI Taxonomy" id="1167006"/>
    <lineage>
        <taxon>Bacteria</taxon>
        <taxon>Pseudomonadati</taxon>
        <taxon>Thermodesulfobacteriota</taxon>
        <taxon>Desulfobulbia</taxon>
        <taxon>Desulfobulbales</taxon>
        <taxon>Desulfocapsaceae</taxon>
        <taxon>Desulfocapsa</taxon>
    </lineage>
</organism>
<evidence type="ECO:0000313" key="6">
    <source>
        <dbReference type="EMBL" id="AGF78146.1"/>
    </source>
</evidence>
<dbReference type="GO" id="GO:0004309">
    <property type="term" value="F:exopolyphosphatase activity"/>
    <property type="evidence" value="ECO:0007669"/>
    <property type="project" value="TreeGrafter"/>
</dbReference>
<dbReference type="EMBL" id="CP003985">
    <property type="protein sequence ID" value="AGF78146.1"/>
    <property type="molecule type" value="Genomic_DNA"/>
</dbReference>
<dbReference type="KEGG" id="dsf:UWK_01588"/>
<evidence type="ECO:0000256" key="4">
    <source>
        <dbReference type="ARBA" id="ARBA00023211"/>
    </source>
</evidence>
<evidence type="ECO:0000259" key="5">
    <source>
        <dbReference type="SMART" id="SM01131"/>
    </source>
</evidence>
<reference evidence="7" key="1">
    <citation type="journal article" date="2013" name="Stand. Genomic Sci.">
        <title>Complete genome sequence of Desulfocapsa sulfexigens, a marine deltaproteobacterium specialized in disproportionating inorganic sulfur compounds.</title>
        <authorList>
            <person name="Finster K.W."/>
            <person name="Kjeldsen K.U."/>
            <person name="Kube M."/>
            <person name="Reinhardt R."/>
            <person name="Mussmann M."/>
            <person name="Amann R."/>
            <person name="Schreiber L."/>
        </authorList>
    </citation>
    <scope>NUCLEOTIDE SEQUENCE [LARGE SCALE GENOMIC DNA]</scope>
    <source>
        <strain evidence="7">DSM 10523 / SB164P1</strain>
    </source>
</reference>
<dbReference type="HOGENOM" id="CLU_019358_1_0_7"/>
<dbReference type="Pfam" id="PF02833">
    <property type="entry name" value="DHHA2"/>
    <property type="match status" value="1"/>
</dbReference>
<keyword evidence="3" id="KW-0378">Hydrolase</keyword>